<dbReference type="InterPro" id="IPR001828">
    <property type="entry name" value="ANF_lig-bd_rcpt"/>
</dbReference>
<evidence type="ECO:0000256" key="7">
    <source>
        <dbReference type="ARBA" id="ARBA00023136"/>
    </source>
</evidence>
<dbReference type="Gene3D" id="3.40.50.2300">
    <property type="match status" value="2"/>
</dbReference>
<keyword evidence="6 12" id="KW-1133">Transmembrane helix</keyword>
<evidence type="ECO:0000256" key="1">
    <source>
        <dbReference type="ARBA" id="ARBA00001436"/>
    </source>
</evidence>
<dbReference type="EMBL" id="BMAT01001725">
    <property type="protein sequence ID" value="GFR91324.1"/>
    <property type="molecule type" value="Genomic_DNA"/>
</dbReference>
<evidence type="ECO:0000256" key="12">
    <source>
        <dbReference type="SAM" id="Phobius"/>
    </source>
</evidence>
<name>A0AAV4H0T8_9GAST</name>
<dbReference type="PRINTS" id="PR00255">
    <property type="entry name" value="NATPEPTIDER"/>
</dbReference>
<keyword evidence="7 12" id="KW-0472">Membrane</keyword>
<dbReference type="InterPro" id="IPR028082">
    <property type="entry name" value="Peripla_BP_I"/>
</dbReference>
<dbReference type="Pfam" id="PF01094">
    <property type="entry name" value="ANF_receptor"/>
    <property type="match status" value="1"/>
</dbReference>
<keyword evidence="10" id="KW-0456">Lyase</keyword>
<keyword evidence="5" id="KW-0547">Nucleotide-binding</keyword>
<evidence type="ECO:0000313" key="14">
    <source>
        <dbReference type="EMBL" id="GFR91324.1"/>
    </source>
</evidence>
<evidence type="ECO:0000259" key="13">
    <source>
        <dbReference type="Pfam" id="PF01094"/>
    </source>
</evidence>
<dbReference type="GO" id="GO:0007168">
    <property type="term" value="P:receptor guanylyl cyclase signaling pathway"/>
    <property type="evidence" value="ECO:0007669"/>
    <property type="project" value="TreeGrafter"/>
</dbReference>
<proteinExistence type="predicted"/>
<keyword evidence="3 12" id="KW-0812">Transmembrane</keyword>
<dbReference type="GO" id="GO:0000166">
    <property type="term" value="F:nucleotide binding"/>
    <property type="evidence" value="ECO:0007669"/>
    <property type="project" value="UniProtKB-KW"/>
</dbReference>
<evidence type="ECO:0000313" key="15">
    <source>
        <dbReference type="Proteomes" id="UP000762676"/>
    </source>
</evidence>
<keyword evidence="4" id="KW-0732">Signal</keyword>
<sequence>MIKAHELNFDNGEYVFFNIDLFSSKNASEQPWYRADDTAERNAQARKAYEALMTVTLRKPTSDEYRAFSDQVKDRALAMFPNFTYGEDEVNSFVGAFHDAVLLYALALNETLAANGSISDGAAITRRMWNRTFEGITGNVSIDTNGDRNADYSLLDLNPVTNKFEVVANYFGNKRQYEPVEGKSIHWAGGRTEPPPDTPKCGFDGSKCPPDGDLFFFCLSIFLNKLVFLTNDKKNRLNCSRKVVVVVVVVVVVIVVVVEVVVVVVVVVIVVVLVLICSSSSRRRSSSSSSSSSSCSCPSCSSSNSRSGSSSSSSSNRSMSLNNRGFFFGFTEPFPEYGIVIIVLGSVLLIVLIAVFFIYR</sequence>
<dbReference type="Proteomes" id="UP000762676">
    <property type="component" value="Unassembled WGS sequence"/>
</dbReference>
<evidence type="ECO:0000256" key="10">
    <source>
        <dbReference type="ARBA" id="ARBA00023239"/>
    </source>
</evidence>
<dbReference type="PANTHER" id="PTHR11920">
    <property type="entry name" value="GUANYLYL CYCLASE"/>
    <property type="match status" value="1"/>
</dbReference>
<evidence type="ECO:0000256" key="3">
    <source>
        <dbReference type="ARBA" id="ARBA00022692"/>
    </source>
</evidence>
<dbReference type="InterPro" id="IPR050401">
    <property type="entry name" value="Cyclic_nucleotide_synthase"/>
</dbReference>
<organism evidence="14 15">
    <name type="scientific">Elysia marginata</name>
    <dbReference type="NCBI Taxonomy" id="1093978"/>
    <lineage>
        <taxon>Eukaryota</taxon>
        <taxon>Metazoa</taxon>
        <taxon>Spiralia</taxon>
        <taxon>Lophotrochozoa</taxon>
        <taxon>Mollusca</taxon>
        <taxon>Gastropoda</taxon>
        <taxon>Heterobranchia</taxon>
        <taxon>Euthyneura</taxon>
        <taxon>Panpulmonata</taxon>
        <taxon>Sacoglossa</taxon>
        <taxon>Placobranchoidea</taxon>
        <taxon>Plakobranchidae</taxon>
        <taxon>Elysia</taxon>
    </lineage>
</organism>
<comment type="subcellular location">
    <subcellularLocation>
        <location evidence="2">Membrane</location>
        <topology evidence="2">Single-pass type I membrane protein</topology>
    </subcellularLocation>
</comment>
<gene>
    <name evidence="14" type="ORF">ElyMa_000841100</name>
</gene>
<dbReference type="FunFam" id="3.40.50.2300:FF:000371">
    <property type="entry name" value="Guanylate cyclase"/>
    <property type="match status" value="1"/>
</dbReference>
<keyword evidence="8" id="KW-0675">Receptor</keyword>
<dbReference type="InterPro" id="IPR001170">
    <property type="entry name" value="ANPR/GUC"/>
</dbReference>
<dbReference type="PANTHER" id="PTHR11920:SF494">
    <property type="entry name" value="ATRIAL NATRIURETIC PEPTIDE RECEPTOR 2"/>
    <property type="match status" value="1"/>
</dbReference>
<feature type="domain" description="Receptor ligand binding region" evidence="13">
    <location>
        <begin position="1"/>
        <end position="158"/>
    </location>
</feature>
<feature type="transmembrane region" description="Helical" evidence="12">
    <location>
        <begin position="337"/>
        <end position="359"/>
    </location>
</feature>
<protein>
    <submittedName>
        <fullName evidence="14">Guanylate cyclase</fullName>
    </submittedName>
</protein>
<comment type="caution">
    <text evidence="14">The sequence shown here is derived from an EMBL/GenBank/DDBJ whole genome shotgun (WGS) entry which is preliminary data.</text>
</comment>
<evidence type="ECO:0000256" key="6">
    <source>
        <dbReference type="ARBA" id="ARBA00022989"/>
    </source>
</evidence>
<keyword evidence="15" id="KW-1185">Reference proteome</keyword>
<dbReference type="GO" id="GO:0004383">
    <property type="term" value="F:guanylate cyclase activity"/>
    <property type="evidence" value="ECO:0007669"/>
    <property type="project" value="UniProtKB-EC"/>
</dbReference>
<dbReference type="GO" id="GO:0005886">
    <property type="term" value="C:plasma membrane"/>
    <property type="evidence" value="ECO:0007669"/>
    <property type="project" value="TreeGrafter"/>
</dbReference>
<comment type="catalytic activity">
    <reaction evidence="1">
        <text>GTP = 3',5'-cyclic GMP + diphosphate</text>
        <dbReference type="Rhea" id="RHEA:13665"/>
        <dbReference type="ChEBI" id="CHEBI:33019"/>
        <dbReference type="ChEBI" id="CHEBI:37565"/>
        <dbReference type="ChEBI" id="CHEBI:57746"/>
        <dbReference type="EC" id="4.6.1.2"/>
    </reaction>
</comment>
<evidence type="ECO:0000256" key="2">
    <source>
        <dbReference type="ARBA" id="ARBA00004479"/>
    </source>
</evidence>
<keyword evidence="9" id="KW-0325">Glycoprotein</keyword>
<reference evidence="14 15" key="1">
    <citation type="journal article" date="2021" name="Elife">
        <title>Chloroplast acquisition without the gene transfer in kleptoplastic sea slugs, Plakobranchus ocellatus.</title>
        <authorList>
            <person name="Maeda T."/>
            <person name="Takahashi S."/>
            <person name="Yoshida T."/>
            <person name="Shimamura S."/>
            <person name="Takaki Y."/>
            <person name="Nagai Y."/>
            <person name="Toyoda A."/>
            <person name="Suzuki Y."/>
            <person name="Arimoto A."/>
            <person name="Ishii H."/>
            <person name="Satoh N."/>
            <person name="Nishiyama T."/>
            <person name="Hasebe M."/>
            <person name="Maruyama T."/>
            <person name="Minagawa J."/>
            <person name="Obokata J."/>
            <person name="Shigenobu S."/>
        </authorList>
    </citation>
    <scope>NUCLEOTIDE SEQUENCE [LARGE SCALE GENOMIC DNA]</scope>
</reference>
<feature type="transmembrane region" description="Helical" evidence="12">
    <location>
        <begin position="243"/>
        <end position="276"/>
    </location>
</feature>
<dbReference type="GO" id="GO:0001653">
    <property type="term" value="F:peptide receptor activity"/>
    <property type="evidence" value="ECO:0007669"/>
    <property type="project" value="TreeGrafter"/>
</dbReference>
<evidence type="ECO:0000256" key="9">
    <source>
        <dbReference type="ARBA" id="ARBA00023180"/>
    </source>
</evidence>
<feature type="region of interest" description="Disordered" evidence="11">
    <location>
        <begin position="282"/>
        <end position="318"/>
    </location>
</feature>
<accession>A0AAV4H0T8</accession>
<evidence type="ECO:0000256" key="4">
    <source>
        <dbReference type="ARBA" id="ARBA00022729"/>
    </source>
</evidence>
<dbReference type="GO" id="GO:0004016">
    <property type="term" value="F:adenylate cyclase activity"/>
    <property type="evidence" value="ECO:0007669"/>
    <property type="project" value="TreeGrafter"/>
</dbReference>
<evidence type="ECO:0000256" key="5">
    <source>
        <dbReference type="ARBA" id="ARBA00022741"/>
    </source>
</evidence>
<dbReference type="SUPFAM" id="SSF53822">
    <property type="entry name" value="Periplasmic binding protein-like I"/>
    <property type="match status" value="1"/>
</dbReference>
<evidence type="ECO:0000256" key="8">
    <source>
        <dbReference type="ARBA" id="ARBA00023170"/>
    </source>
</evidence>
<evidence type="ECO:0000256" key="11">
    <source>
        <dbReference type="SAM" id="MobiDB-lite"/>
    </source>
</evidence>
<dbReference type="AlphaFoldDB" id="A0AAV4H0T8"/>